<comment type="caution">
    <text evidence="1">The sequence shown here is derived from an EMBL/GenBank/DDBJ whole genome shotgun (WGS) entry which is preliminary data.</text>
</comment>
<evidence type="ECO:0000313" key="1">
    <source>
        <dbReference type="EMBL" id="KAL3516224.1"/>
    </source>
</evidence>
<evidence type="ECO:0008006" key="3">
    <source>
        <dbReference type="Google" id="ProtNLM"/>
    </source>
</evidence>
<evidence type="ECO:0000313" key="2">
    <source>
        <dbReference type="Proteomes" id="UP001630127"/>
    </source>
</evidence>
<reference evidence="1 2" key="1">
    <citation type="submission" date="2024-11" db="EMBL/GenBank/DDBJ databases">
        <title>A near-complete genome assembly of Cinchona calisaya.</title>
        <authorList>
            <person name="Lian D.C."/>
            <person name="Zhao X.W."/>
            <person name="Wei L."/>
        </authorList>
    </citation>
    <scope>NUCLEOTIDE SEQUENCE [LARGE SCALE GENOMIC DNA]</scope>
    <source>
        <tissue evidence="1">Nenye</tissue>
    </source>
</reference>
<name>A0ABD2Z9S0_9GENT</name>
<sequence length="224" mass="25711">MSRIRRGIRNDECSVIGDKGDISFIDFEVDDSMCFHDSKEEDPIIISNPFPFIRGKPQSVFVGETSYAAVTISNTTREHMPLWGVKIFCINPSDSFIISLLKPPSIDADNEYKERFLEGLSLDDRTLQPEKTLTLWLSCKPKDVGLHTTIVHFDAWDERIERVIFLLAEDKVSQSLASRHPYQKFQRRKHCTVDTLPRNVAKASSRVCKYRLPQFEVPEGIGNY</sequence>
<dbReference type="Proteomes" id="UP001630127">
    <property type="component" value="Unassembled WGS sequence"/>
</dbReference>
<dbReference type="EMBL" id="JBJUIK010000010">
    <property type="protein sequence ID" value="KAL3516224.1"/>
    <property type="molecule type" value="Genomic_DNA"/>
</dbReference>
<protein>
    <recommendedName>
        <fullName evidence="3">MSP domain-containing protein</fullName>
    </recommendedName>
</protein>
<keyword evidence="2" id="KW-1185">Reference proteome</keyword>
<accession>A0ABD2Z9S0</accession>
<dbReference type="AlphaFoldDB" id="A0ABD2Z9S0"/>
<gene>
    <name evidence="1" type="ORF">ACH5RR_023126</name>
</gene>
<proteinExistence type="predicted"/>
<organism evidence="1 2">
    <name type="scientific">Cinchona calisaya</name>
    <dbReference type="NCBI Taxonomy" id="153742"/>
    <lineage>
        <taxon>Eukaryota</taxon>
        <taxon>Viridiplantae</taxon>
        <taxon>Streptophyta</taxon>
        <taxon>Embryophyta</taxon>
        <taxon>Tracheophyta</taxon>
        <taxon>Spermatophyta</taxon>
        <taxon>Magnoliopsida</taxon>
        <taxon>eudicotyledons</taxon>
        <taxon>Gunneridae</taxon>
        <taxon>Pentapetalae</taxon>
        <taxon>asterids</taxon>
        <taxon>lamiids</taxon>
        <taxon>Gentianales</taxon>
        <taxon>Rubiaceae</taxon>
        <taxon>Cinchonoideae</taxon>
        <taxon>Cinchoneae</taxon>
        <taxon>Cinchona</taxon>
    </lineage>
</organism>